<accession>A0ABV6Z4Y4</accession>
<keyword evidence="1" id="KW-0732">Signal</keyword>
<dbReference type="Pfam" id="PF00092">
    <property type="entry name" value="VWA"/>
    <property type="match status" value="1"/>
</dbReference>
<dbReference type="EMBL" id="JBHPBY010000516">
    <property type="protein sequence ID" value="MFC1853503.1"/>
    <property type="molecule type" value="Genomic_DNA"/>
</dbReference>
<comment type="caution">
    <text evidence="3">The sequence shown here is derived from an EMBL/GenBank/DDBJ whole genome shotgun (WGS) entry which is preliminary data.</text>
</comment>
<dbReference type="SUPFAM" id="SSF53300">
    <property type="entry name" value="vWA-like"/>
    <property type="match status" value="1"/>
</dbReference>
<protein>
    <submittedName>
        <fullName evidence="3">VWA domain-containing protein</fullName>
    </submittedName>
</protein>
<name>A0ABV6Z4Y4_UNCC1</name>
<dbReference type="InterPro" id="IPR051266">
    <property type="entry name" value="CLCR"/>
</dbReference>
<dbReference type="PROSITE" id="PS50234">
    <property type="entry name" value="VWFA"/>
    <property type="match status" value="1"/>
</dbReference>
<dbReference type="SMART" id="SM00327">
    <property type="entry name" value="VWA"/>
    <property type="match status" value="1"/>
</dbReference>
<feature type="domain" description="VWFA" evidence="2">
    <location>
        <begin position="70"/>
        <end position="246"/>
    </location>
</feature>
<evidence type="ECO:0000256" key="1">
    <source>
        <dbReference type="SAM" id="SignalP"/>
    </source>
</evidence>
<dbReference type="InterPro" id="IPR036465">
    <property type="entry name" value="vWFA_dom_sf"/>
</dbReference>
<feature type="signal peptide" evidence="1">
    <location>
        <begin position="1"/>
        <end position="24"/>
    </location>
</feature>
<dbReference type="InterPro" id="IPR002035">
    <property type="entry name" value="VWF_A"/>
</dbReference>
<evidence type="ECO:0000259" key="2">
    <source>
        <dbReference type="PROSITE" id="PS50234"/>
    </source>
</evidence>
<evidence type="ECO:0000313" key="3">
    <source>
        <dbReference type="EMBL" id="MFC1853503.1"/>
    </source>
</evidence>
<proteinExistence type="predicted"/>
<keyword evidence="4" id="KW-1185">Reference proteome</keyword>
<organism evidence="3 4">
    <name type="scientific">candidate division CSSED10-310 bacterium</name>
    <dbReference type="NCBI Taxonomy" id="2855610"/>
    <lineage>
        <taxon>Bacteria</taxon>
        <taxon>Bacteria division CSSED10-310</taxon>
    </lineage>
</organism>
<dbReference type="Gene3D" id="3.40.50.410">
    <property type="entry name" value="von Willebrand factor, type A domain"/>
    <property type="match status" value="1"/>
</dbReference>
<gene>
    <name evidence="3" type="ORF">ACFL27_25205</name>
</gene>
<evidence type="ECO:0000313" key="4">
    <source>
        <dbReference type="Proteomes" id="UP001594351"/>
    </source>
</evidence>
<dbReference type="Proteomes" id="UP001594351">
    <property type="component" value="Unassembled WGS sequence"/>
</dbReference>
<reference evidence="3 4" key="1">
    <citation type="submission" date="2024-09" db="EMBL/GenBank/DDBJ databases">
        <title>Laminarin stimulates single cell rates of sulfate reduction while oxygen inhibits transcriptomic activity in coastal marine sediment.</title>
        <authorList>
            <person name="Lindsay M."/>
            <person name="Orcutt B."/>
            <person name="Emerson D."/>
            <person name="Stepanauskas R."/>
            <person name="D'Angelo T."/>
        </authorList>
    </citation>
    <scope>NUCLEOTIDE SEQUENCE [LARGE SCALE GENOMIC DNA]</scope>
    <source>
        <strain evidence="3">SAG AM-311-K15</strain>
    </source>
</reference>
<feature type="chain" id="PRO_5046279669" evidence="1">
    <location>
        <begin position="25"/>
        <end position="351"/>
    </location>
</feature>
<dbReference type="PANTHER" id="PTHR10579">
    <property type="entry name" value="CALCIUM-ACTIVATED CHLORIDE CHANNEL REGULATOR"/>
    <property type="match status" value="1"/>
</dbReference>
<dbReference type="PANTHER" id="PTHR10579:SF43">
    <property type="entry name" value="ZINC FINGER (C3HC4-TYPE RING FINGER) FAMILY PROTEIN"/>
    <property type="match status" value="1"/>
</dbReference>
<sequence length="351" mass="38191">MRLKSYTITVVLFFLLSHLSPVLATQEKSGQIGLNIGMNKSFYLADVKQTAYLRIGLTGFSQENAADRSPVNIVIDKSGSMSGTKIEKAKEAAIMAIERLSSQDIISLIVYDSTVNVLIPATKVVDMTYIKNKIRQITPGGYTALFAGVSKGATELRKFIAAERVNRIILLSDGLANVGPQTPQALGDLGNSLSKEGISVTTIGLGTGYNEDLMTKLASKSDGNHYFAEQARDLAGVFNNEFGSALAVVAQNIKAEITCMLGIKPLRLLGREGEINGQHVVVSINQLYGDHEKFIVLEVEIGPTTVNKYRKVATVNVYYNNMRSRLNEAVSGDVDVSFTHSKKLIEKNTDH</sequence>